<evidence type="ECO:0000313" key="4">
    <source>
        <dbReference type="Proteomes" id="UP000503129"/>
    </source>
</evidence>
<dbReference type="NCBIfam" id="TIGR01901">
    <property type="entry name" value="adhes_NPXG"/>
    <property type="match status" value="1"/>
</dbReference>
<evidence type="ECO:0000256" key="1">
    <source>
        <dbReference type="SAM" id="MobiDB-lite"/>
    </source>
</evidence>
<feature type="region of interest" description="Disordered" evidence="1">
    <location>
        <begin position="1577"/>
        <end position="1602"/>
    </location>
</feature>
<protein>
    <recommendedName>
        <fullName evidence="2">Filamentous haemagglutinin FhaB/tRNA nuclease CdiA-like TPS domain-containing protein</fullName>
    </recommendedName>
</protein>
<feature type="compositionally biased region" description="Polar residues" evidence="1">
    <location>
        <begin position="1678"/>
        <end position="1695"/>
    </location>
</feature>
<dbReference type="Pfam" id="PF05860">
    <property type="entry name" value="TPS"/>
    <property type="match status" value="1"/>
</dbReference>
<feature type="region of interest" description="Disordered" evidence="1">
    <location>
        <begin position="1674"/>
        <end position="1695"/>
    </location>
</feature>
<dbReference type="SMART" id="SM00912">
    <property type="entry name" value="Haemagg_act"/>
    <property type="match status" value="1"/>
</dbReference>
<dbReference type="EMBL" id="CP030118">
    <property type="protein sequence ID" value="QDL07461.1"/>
    <property type="molecule type" value="Genomic_DNA"/>
</dbReference>
<accession>A0A856MCP2</accession>
<feature type="region of interest" description="Disordered" evidence="1">
    <location>
        <begin position="1631"/>
        <end position="1657"/>
    </location>
</feature>
<dbReference type="SUPFAM" id="SSF51126">
    <property type="entry name" value="Pectin lyase-like"/>
    <property type="match status" value="4"/>
</dbReference>
<dbReference type="Proteomes" id="UP000503129">
    <property type="component" value="Chromosome"/>
</dbReference>
<gene>
    <name evidence="3" type="ORF">DP114_05705</name>
</gene>
<keyword evidence="4" id="KW-1185">Reference proteome</keyword>
<organism evidence="3 4">
    <name type="scientific">Brasilonema sennae CENA114</name>
    <dbReference type="NCBI Taxonomy" id="415709"/>
    <lineage>
        <taxon>Bacteria</taxon>
        <taxon>Bacillati</taxon>
        <taxon>Cyanobacteriota</taxon>
        <taxon>Cyanophyceae</taxon>
        <taxon>Nostocales</taxon>
        <taxon>Scytonemataceae</taxon>
        <taxon>Brasilonema</taxon>
        <taxon>Bromeliae group (in: Brasilonema)</taxon>
    </lineage>
</organism>
<name>A0A856MCP2_9CYAN</name>
<feature type="compositionally biased region" description="Polar residues" evidence="1">
    <location>
        <begin position="1631"/>
        <end position="1645"/>
    </location>
</feature>
<reference evidence="3 4" key="1">
    <citation type="submission" date="2018-06" db="EMBL/GenBank/DDBJ databases">
        <title>Comparative genomics of Brasilonema spp. strains.</title>
        <authorList>
            <person name="Alvarenga D.O."/>
            <person name="Fiore M.F."/>
            <person name="Varani A.M."/>
        </authorList>
    </citation>
    <scope>NUCLEOTIDE SEQUENCE [LARGE SCALE GENOMIC DNA]</scope>
    <source>
        <strain evidence="3 4">CENA114</strain>
    </source>
</reference>
<dbReference type="KEGG" id="bsen:DP114_05705"/>
<sequence length="1741" mass="175266">MSVVSIRLYWWQSLGILIGSIIALYTNSARAQITPDGTLPNNSNVRLEGNTRIIEGGTARGANLFHSFREFSVPTGSEALFNNALNIQNILTRVTGKSISNIDGLIRSLGTANLFLLNPNGIIFGPNARLDIGGSFSATTASSFKFPDGSTFSATNPQAPPLLTVNITPGLQYGASQPGATITNTGNLAPQQDLTLVADKLDLQGQLKAGRDLTLQAQDTVKVRDSVTTPFLATAGGNLTIGGNQGIDILALNHPTQTPFVSGGNLSLISDGIISLDAHFSSGGSFSLKSVSGGLANFVSKYDPIISSNGNVDVAANYTGASLLVESKGNIRFAGDINITGPDTSVLPTGQDTATLSNSTALIMRSGQNTLAYGGINSGSVPGFSSGTVPEGITLGGDVSLQQSNGAGGLVSLTTASGDVSTKGIITNGGAIDINSARAITTTGILNSSSYSSVDSVGNGGAIALTANGNITTGGIISEAGGTGNGGNITLTSNAGAIDTTKGSITSQIRDYSNGTGRGGAIAFTAQGDIQTATVNASSETGDGGNIQLTSNNGAINTTKGDLATDSRSGNAGTVFLSANNITTGGIISEAGGTGNGGNITLTSNAGAIDTTKGSITSQIRDYSNGTGRGGAIAFTAQGDIQTATVNASSETGDGGNIQLTSNNGAINTTKGDLATDSRSGNAGTVFLSANNITTGGIISEAGGTGNGGNITLTSNAGAIDTTKGSITSQIRDYSNGTGRGGAIAFRATGDIQTATVNASAEKGNGGSIQLISNNGTINTTAGDLATDSRSGDAGAIFLSAFNNITTGWIISETEDTGNGGNITLTSNAGAIDTTKGTITSQIRNNSGGTGNGGAIVFTAKGDIRTAELDTSAEKGDSSRIQLTSTNGEIDTTKGTLYTDSRSGNTANIQLQASNNIRTGNIISTIRSSDKLARGGDITLISKNGEVRVDGEISTNTYGSSKGGDINITTGSLSLTDRAILSARTFGQGNAGSVFVKATDSVSLVNALILSTVESGAVGNGGKVEINAASLSLKDGAQILTLVREAFNDKPAGRGNAGNVNVDVTGAVKIEGIRDGKYPSAISSSVGAGATGNRGNINISAGSLSLTDNAELSASLQPLATDKGVGGNINITTNSVSLDNQGAIYAQAEFNAVGNAGNITIKTGSFSAATTSQIAVNSRATGNSGNIKIQAGEFSMTSNAALRADLDIGGVSREGGNIDLIVDGTILLIGGKTEIAPTGESTRITLGVLPGGKGPGGNLAIKANSLVLKDGALIKASTQGEGAAGNININTNVVDISGSSPISGLSSGLFTNTDNSSNAGNIIINTETFRIADSAGLSARTRGNGRGGDITVNAKYFEAMSGGQLVTTTTGNGQAGNILISAKDRITISGIDQKYNTRVAQVQANEERIRTDPEGASFRLSLIANNFTETGAASGLFTNSFKGSTGKGGDINITSGSLTIRDNAEVTGNSQGSGNAGAIKATSNSILLDNKATFSANTTGGGGDISLNSPLLLLRRGSSITTNASGDNISGGNITIDAKNGFIVAVPNENSDIRADSANFRGGNVTIKNTAGIFGIQSRKEPSPQSDITAKGATPDLSGNVQINRPNIDPTSGLIELPSNLVDVSQQISTACTPGSRQSQSSFVSTGRGGLPISLTEPLQDSSTLSAWVRLKPKPANSARTTPSPQPTAVSNSTKVAAATTQIVEATGWVVDRNGNIELVAQSAQVTPHSPWQTPASCPSR</sequence>
<dbReference type="InterPro" id="IPR012334">
    <property type="entry name" value="Pectin_lyas_fold"/>
</dbReference>
<evidence type="ECO:0000259" key="2">
    <source>
        <dbReference type="SMART" id="SM00912"/>
    </source>
</evidence>
<evidence type="ECO:0000313" key="3">
    <source>
        <dbReference type="EMBL" id="QDL07461.1"/>
    </source>
</evidence>
<dbReference type="InterPro" id="IPR008638">
    <property type="entry name" value="FhaB/CdiA-like_TPS"/>
</dbReference>
<dbReference type="Gene3D" id="2.160.20.10">
    <property type="entry name" value="Single-stranded right-handed beta-helix, Pectin lyase-like"/>
    <property type="match status" value="4"/>
</dbReference>
<feature type="domain" description="Filamentous haemagglutinin FhaB/tRNA nuclease CdiA-like TPS" evidence="2">
    <location>
        <begin position="35"/>
        <end position="147"/>
    </location>
</feature>
<dbReference type="RefSeq" id="WP_172195165.1">
    <property type="nucleotide sequence ID" value="NZ_CAWOXK010000001.1"/>
</dbReference>
<feature type="region of interest" description="Disordered" evidence="1">
    <location>
        <begin position="647"/>
        <end position="666"/>
    </location>
</feature>
<proteinExistence type="predicted"/>
<feature type="region of interest" description="Disordered" evidence="1">
    <location>
        <begin position="536"/>
        <end position="555"/>
    </location>
</feature>
<dbReference type="InterPro" id="IPR011050">
    <property type="entry name" value="Pectin_lyase_fold/virulence"/>
</dbReference>